<comment type="caution">
    <text evidence="2">The sequence shown here is derived from an EMBL/GenBank/DDBJ whole genome shotgun (WGS) entry which is preliminary data.</text>
</comment>
<proteinExistence type="predicted"/>
<protein>
    <recommendedName>
        <fullName evidence="1">Enoyl-CoA hydratase/isomerase domain-containing protein</fullName>
    </recommendedName>
</protein>
<dbReference type="Gene3D" id="3.90.226.10">
    <property type="entry name" value="2-enoyl-CoA Hydratase, Chain A, domain 1"/>
    <property type="match status" value="1"/>
</dbReference>
<accession>A0A8T0CF98</accession>
<dbReference type="OrthoDB" id="1747457at2759"/>
<gene>
    <name evidence="2" type="ORF">BT93_L5274</name>
</gene>
<dbReference type="AlphaFoldDB" id="A0A8T0CF98"/>
<dbReference type="Gramene" id="rna-gnl|WGS:JABURB|Cocit.L5274.1">
    <property type="protein sequence ID" value="cds-KAF7846087.1"/>
    <property type="gene ID" value="gene-BT93_L5274"/>
</dbReference>
<keyword evidence="3" id="KW-1185">Reference proteome</keyword>
<feature type="domain" description="Enoyl-CoA hydratase/isomerase" evidence="1">
    <location>
        <begin position="5"/>
        <end position="46"/>
    </location>
</feature>
<organism evidence="2 3">
    <name type="scientific">Corymbia citriodora subsp. variegata</name>
    <dbReference type="NCBI Taxonomy" id="360336"/>
    <lineage>
        <taxon>Eukaryota</taxon>
        <taxon>Viridiplantae</taxon>
        <taxon>Streptophyta</taxon>
        <taxon>Embryophyta</taxon>
        <taxon>Tracheophyta</taxon>
        <taxon>Spermatophyta</taxon>
        <taxon>Magnoliopsida</taxon>
        <taxon>eudicotyledons</taxon>
        <taxon>Gunneridae</taxon>
        <taxon>Pentapetalae</taxon>
        <taxon>rosids</taxon>
        <taxon>malvids</taxon>
        <taxon>Myrtales</taxon>
        <taxon>Myrtaceae</taxon>
        <taxon>Myrtoideae</taxon>
        <taxon>Eucalypteae</taxon>
        <taxon>Corymbia</taxon>
    </lineage>
</organism>
<reference evidence="2" key="1">
    <citation type="submission" date="2020-05" db="EMBL/GenBank/DDBJ databases">
        <title>WGS assembly of Corymbia citriodora subspecies variegata.</title>
        <authorList>
            <person name="Barry K."/>
            <person name="Hundley H."/>
            <person name="Shu S."/>
            <person name="Jenkins J."/>
            <person name="Grimwood J."/>
            <person name="Baten A."/>
        </authorList>
    </citation>
    <scope>NUCLEOTIDE SEQUENCE</scope>
    <source>
        <strain evidence="2">CV2-018</strain>
    </source>
</reference>
<dbReference type="Pfam" id="PF16113">
    <property type="entry name" value="ECH_2"/>
    <property type="match status" value="1"/>
</dbReference>
<evidence type="ECO:0000313" key="2">
    <source>
        <dbReference type="EMBL" id="KAF7846087.1"/>
    </source>
</evidence>
<dbReference type="Proteomes" id="UP000806378">
    <property type="component" value="Unassembled WGS sequence"/>
</dbReference>
<evidence type="ECO:0000259" key="1">
    <source>
        <dbReference type="Pfam" id="PF16113"/>
    </source>
</evidence>
<dbReference type="InterPro" id="IPR029045">
    <property type="entry name" value="ClpP/crotonase-like_dom_sf"/>
</dbReference>
<dbReference type="InterPro" id="IPR045004">
    <property type="entry name" value="ECH_dom"/>
</dbReference>
<evidence type="ECO:0000313" key="3">
    <source>
        <dbReference type="Proteomes" id="UP000806378"/>
    </source>
</evidence>
<sequence length="97" mass="10942">MDLKYASFLNLWESDPNVKCVLVESSSPRAFSAGGDVKQISSKKQLSDMIEVCCILLHIRDFCSLQQFQTCMIVFLLLAMNVFPSIHIDCRKPTVTP</sequence>
<dbReference type="SUPFAM" id="SSF52096">
    <property type="entry name" value="ClpP/crotonase"/>
    <property type="match status" value="1"/>
</dbReference>
<name>A0A8T0CF98_CORYI</name>
<dbReference type="EMBL" id="MU095674">
    <property type="protein sequence ID" value="KAF7846087.1"/>
    <property type="molecule type" value="Genomic_DNA"/>
</dbReference>